<accession>A0A812LDT6</accession>
<organism evidence="1 2">
    <name type="scientific">Symbiodinium pilosum</name>
    <name type="common">Dinoflagellate</name>
    <dbReference type="NCBI Taxonomy" id="2952"/>
    <lineage>
        <taxon>Eukaryota</taxon>
        <taxon>Sar</taxon>
        <taxon>Alveolata</taxon>
        <taxon>Dinophyceae</taxon>
        <taxon>Suessiales</taxon>
        <taxon>Symbiodiniaceae</taxon>
        <taxon>Symbiodinium</taxon>
    </lineage>
</organism>
<dbReference type="OrthoDB" id="407100at2759"/>
<dbReference type="EMBL" id="CAJNIZ010005756">
    <property type="protein sequence ID" value="CAE7244263.1"/>
    <property type="molecule type" value="Genomic_DNA"/>
</dbReference>
<sequence>MVDGQRMYLKRGKVRFLSQAWLVPPQWDELMGEGSYAEAKAAEICCVAKDIAARELGSATRWREVQFWVDKCCIPQGDRELTGWCVNLLEEYIVFCDGLVVLATWTYFTRLWCVYEWACFLLVHDPMNIEICADPFVRGSTLPLFLDAIGNFKLSSCQCYREEDRKILHNKVKKYYKSTELFEKFLKFTAIALFARCTARRRSAKAVSALAPWRQLAERQRFPRLADRISEMMSLLPEWREGAVISATGGGTSDVQTAVLHQVEAWFEEKMVPLILQMRKEAATEQGLNIIQDLQETARQITVCDFERSVLNACIHEEAV</sequence>
<dbReference type="AlphaFoldDB" id="A0A812LDT6"/>
<dbReference type="Proteomes" id="UP000649617">
    <property type="component" value="Unassembled WGS sequence"/>
</dbReference>
<evidence type="ECO:0000313" key="1">
    <source>
        <dbReference type="EMBL" id="CAE7244263.1"/>
    </source>
</evidence>
<gene>
    <name evidence="1" type="ORF">SPIL2461_LOCUS4393</name>
</gene>
<protein>
    <submittedName>
        <fullName evidence="1">Uncharacterized protein</fullName>
    </submittedName>
</protein>
<name>A0A812LDT6_SYMPI</name>
<comment type="caution">
    <text evidence="1">The sequence shown here is derived from an EMBL/GenBank/DDBJ whole genome shotgun (WGS) entry which is preliminary data.</text>
</comment>
<evidence type="ECO:0000313" key="2">
    <source>
        <dbReference type="Proteomes" id="UP000649617"/>
    </source>
</evidence>
<reference evidence="1" key="1">
    <citation type="submission" date="2021-02" db="EMBL/GenBank/DDBJ databases">
        <authorList>
            <person name="Dougan E. K."/>
            <person name="Rhodes N."/>
            <person name="Thang M."/>
            <person name="Chan C."/>
        </authorList>
    </citation>
    <scope>NUCLEOTIDE SEQUENCE</scope>
</reference>
<keyword evidence="2" id="KW-1185">Reference proteome</keyword>
<proteinExistence type="predicted"/>